<reference evidence="2 3" key="1">
    <citation type="submission" date="2021-06" db="EMBL/GenBank/DDBJ databases">
        <authorList>
            <person name="Palmer J.M."/>
        </authorList>
    </citation>
    <scope>NUCLEOTIDE SEQUENCE [LARGE SCALE GENOMIC DNA]</scope>
    <source>
        <strain evidence="2 3">XR_2019</strain>
        <tissue evidence="2">Muscle</tissue>
    </source>
</reference>
<dbReference type="EMBL" id="JAHRIM010021620">
    <property type="protein sequence ID" value="MEQ2263132.1"/>
    <property type="molecule type" value="Genomic_DNA"/>
</dbReference>
<keyword evidence="3" id="KW-1185">Reference proteome</keyword>
<feature type="compositionally biased region" description="Basic and acidic residues" evidence="1">
    <location>
        <begin position="9"/>
        <end position="22"/>
    </location>
</feature>
<sequence>MEASSSPDSGKKTVGECQKRSSESLWASEDLSCRSGIKQDIDASRGSPEWTGATDSQRAISLDASECLVEMSNLPWTSLVRSAALEDLTAIEDRSLWVNQEEEVVLEQIKDGLTAEGDELKPYSHSRSKHISSETKTLHKQRLSESGFDSHSEDLPPTHITGSISEKHRPFTKPPCDAEAENNSESSSHRASDSKPDISKDLQKSSVAQTSQLQKCPSQSPAARRSLVPVAVFKGLFAVMFTSTEPALLHLTSSTYLIYKNAALPLCYAALFLQNNF</sequence>
<feature type="region of interest" description="Disordered" evidence="1">
    <location>
        <begin position="117"/>
        <end position="220"/>
    </location>
</feature>
<evidence type="ECO:0000313" key="3">
    <source>
        <dbReference type="Proteomes" id="UP001444071"/>
    </source>
</evidence>
<proteinExistence type="predicted"/>
<feature type="compositionally biased region" description="Basic and acidic residues" evidence="1">
    <location>
        <begin position="187"/>
        <end position="203"/>
    </location>
</feature>
<evidence type="ECO:0000313" key="2">
    <source>
        <dbReference type="EMBL" id="MEQ2263132.1"/>
    </source>
</evidence>
<comment type="caution">
    <text evidence="2">The sequence shown here is derived from an EMBL/GenBank/DDBJ whole genome shotgun (WGS) entry which is preliminary data.</text>
</comment>
<dbReference type="Proteomes" id="UP001444071">
    <property type="component" value="Unassembled WGS sequence"/>
</dbReference>
<feature type="compositionally biased region" description="Polar residues" evidence="1">
    <location>
        <begin position="204"/>
        <end position="220"/>
    </location>
</feature>
<name>A0ABV0W0T2_9TELE</name>
<protein>
    <submittedName>
        <fullName evidence="2">Uncharacterized protein</fullName>
    </submittedName>
</protein>
<feature type="region of interest" description="Disordered" evidence="1">
    <location>
        <begin position="1"/>
        <end position="27"/>
    </location>
</feature>
<evidence type="ECO:0000256" key="1">
    <source>
        <dbReference type="SAM" id="MobiDB-lite"/>
    </source>
</evidence>
<accession>A0ABV0W0T2</accession>
<organism evidence="2 3">
    <name type="scientific">Xenotaenia resolanae</name>
    <dbReference type="NCBI Taxonomy" id="208358"/>
    <lineage>
        <taxon>Eukaryota</taxon>
        <taxon>Metazoa</taxon>
        <taxon>Chordata</taxon>
        <taxon>Craniata</taxon>
        <taxon>Vertebrata</taxon>
        <taxon>Euteleostomi</taxon>
        <taxon>Actinopterygii</taxon>
        <taxon>Neopterygii</taxon>
        <taxon>Teleostei</taxon>
        <taxon>Neoteleostei</taxon>
        <taxon>Acanthomorphata</taxon>
        <taxon>Ovalentaria</taxon>
        <taxon>Atherinomorphae</taxon>
        <taxon>Cyprinodontiformes</taxon>
        <taxon>Goodeidae</taxon>
        <taxon>Xenotaenia</taxon>
    </lineage>
</organism>
<gene>
    <name evidence="2" type="ORF">XENORESO_003468</name>
</gene>